<gene>
    <name evidence="1" type="ORF">Hypma_010531</name>
</gene>
<dbReference type="Proteomes" id="UP000076154">
    <property type="component" value="Unassembled WGS sequence"/>
</dbReference>
<dbReference type="EMBL" id="LUEZ02000051">
    <property type="protein sequence ID" value="RDB22340.1"/>
    <property type="molecule type" value="Genomic_DNA"/>
</dbReference>
<keyword evidence="2" id="KW-1185">Reference proteome</keyword>
<evidence type="ECO:0000313" key="1">
    <source>
        <dbReference type="EMBL" id="RDB22340.1"/>
    </source>
</evidence>
<proteinExistence type="predicted"/>
<organism evidence="1 2">
    <name type="scientific">Hypsizygus marmoreus</name>
    <name type="common">White beech mushroom</name>
    <name type="synonym">Agaricus marmoreus</name>
    <dbReference type="NCBI Taxonomy" id="39966"/>
    <lineage>
        <taxon>Eukaryota</taxon>
        <taxon>Fungi</taxon>
        <taxon>Dikarya</taxon>
        <taxon>Basidiomycota</taxon>
        <taxon>Agaricomycotina</taxon>
        <taxon>Agaricomycetes</taxon>
        <taxon>Agaricomycetidae</taxon>
        <taxon>Agaricales</taxon>
        <taxon>Tricholomatineae</taxon>
        <taxon>Lyophyllaceae</taxon>
        <taxon>Hypsizygus</taxon>
    </lineage>
</organism>
<reference evidence="1" key="1">
    <citation type="submission" date="2018-04" db="EMBL/GenBank/DDBJ databases">
        <title>Whole genome sequencing of Hypsizygus marmoreus.</title>
        <authorList>
            <person name="Choi I.-G."/>
            <person name="Min B."/>
            <person name="Kim J.-G."/>
            <person name="Kim S."/>
            <person name="Oh Y.-L."/>
            <person name="Kong W.-S."/>
            <person name="Park H."/>
            <person name="Jeong J."/>
            <person name="Song E.-S."/>
        </authorList>
    </citation>
    <scope>NUCLEOTIDE SEQUENCE [LARGE SCALE GENOMIC DNA]</scope>
    <source>
        <strain evidence="1">51987-8</strain>
    </source>
</reference>
<protein>
    <submittedName>
        <fullName evidence="1">Uncharacterized protein</fullName>
    </submittedName>
</protein>
<name>A0A369JM97_HYPMA</name>
<dbReference type="InParanoid" id="A0A369JM97"/>
<sequence length="156" mass="17441">MILILQKPVYYLWSYSRMSDSAHISLMLKAVVSVNSVNPISCIRLPSTRLQSSLNCYRVAVIFSLRRDVQAFSTFVNGTSANVTGSSVSLISSDQAFDMLKTQVSHLRKLSMMKCQPTPPAGCSNNIIVFFPPLVILHFHLNNLSPNNKHHHHDIS</sequence>
<accession>A0A369JM97</accession>
<evidence type="ECO:0000313" key="2">
    <source>
        <dbReference type="Proteomes" id="UP000076154"/>
    </source>
</evidence>
<comment type="caution">
    <text evidence="1">The sequence shown here is derived from an EMBL/GenBank/DDBJ whole genome shotgun (WGS) entry which is preliminary data.</text>
</comment>
<dbReference type="AlphaFoldDB" id="A0A369JM97"/>